<evidence type="ECO:0000313" key="1">
    <source>
        <dbReference type="EMBL" id="GME83403.1"/>
    </source>
</evidence>
<evidence type="ECO:0000313" key="2">
    <source>
        <dbReference type="Proteomes" id="UP001165064"/>
    </source>
</evidence>
<keyword evidence="2" id="KW-1185">Reference proteome</keyword>
<name>A0ACB5T8S7_AMBMO</name>
<dbReference type="EMBL" id="BSXS01004733">
    <property type="protein sequence ID" value="GME83403.1"/>
    <property type="molecule type" value="Genomic_DNA"/>
</dbReference>
<protein>
    <submittedName>
        <fullName evidence="1">Unnamed protein product</fullName>
    </submittedName>
</protein>
<dbReference type="Proteomes" id="UP001165064">
    <property type="component" value="Unassembled WGS sequence"/>
</dbReference>
<gene>
    <name evidence="1" type="ORF">Amon02_000614700</name>
</gene>
<organism evidence="1 2">
    <name type="scientific">Ambrosiozyma monospora</name>
    <name type="common">Yeast</name>
    <name type="synonym">Endomycopsis monosporus</name>
    <dbReference type="NCBI Taxonomy" id="43982"/>
    <lineage>
        <taxon>Eukaryota</taxon>
        <taxon>Fungi</taxon>
        <taxon>Dikarya</taxon>
        <taxon>Ascomycota</taxon>
        <taxon>Saccharomycotina</taxon>
        <taxon>Pichiomycetes</taxon>
        <taxon>Pichiales</taxon>
        <taxon>Pichiaceae</taxon>
        <taxon>Ambrosiozyma</taxon>
    </lineage>
</organism>
<sequence>MSQNKVSTGKSIDSLSHGIAGGLSGLVSMTLTYPLVRLSTKAQASNKGGDLELESELRTLKSEAKLKSILNLYSGLESALIGIIATNFSYYYFYEFTASKLKKHPYKLDLHHQEQRLLNLEKVILENSDLAIISPSSFSPKLQDLILASSSTVSKTSQITKTQPKTKNGLTVQQSLLCGAVAGIISRAITNPIWVANTRLSTKSTTSNSQNTSTIKLIISIVKNEGWQALFKGLTPALALVLNPVIQYTIFEQLKNLLVKRRGGNGKLTPLDALFLGSFGKLISTIVTYPYITIRSRMHLSTAKSSEQEKGMLAVAKDILFNEGLGSFYKGLSLKLFQSILSAAFLFYFKEQFVEVTDNVVKRLKMLIKLFLLGLTQLKNKQRAKLLSCFRAGSKYTLSYKTLHH</sequence>
<comment type="caution">
    <text evidence="1">The sequence shown here is derived from an EMBL/GenBank/DDBJ whole genome shotgun (WGS) entry which is preliminary data.</text>
</comment>
<reference evidence="1" key="1">
    <citation type="submission" date="2023-04" db="EMBL/GenBank/DDBJ databases">
        <title>Ambrosiozyma monospora NBRC 10751.</title>
        <authorList>
            <person name="Ichikawa N."/>
            <person name="Sato H."/>
            <person name="Tonouchi N."/>
        </authorList>
    </citation>
    <scope>NUCLEOTIDE SEQUENCE</scope>
    <source>
        <strain evidence="1">NBRC 10751</strain>
    </source>
</reference>
<accession>A0ACB5T8S7</accession>
<proteinExistence type="predicted"/>